<evidence type="ECO:0000259" key="1">
    <source>
        <dbReference type="Pfam" id="PF13976"/>
    </source>
</evidence>
<dbReference type="InterPro" id="IPR025724">
    <property type="entry name" value="GAG-pre-integrase_dom"/>
</dbReference>
<organism evidence="2">
    <name type="scientific">Solanum chacoense</name>
    <name type="common">Chaco potato</name>
    <dbReference type="NCBI Taxonomy" id="4108"/>
    <lineage>
        <taxon>Eukaryota</taxon>
        <taxon>Viridiplantae</taxon>
        <taxon>Streptophyta</taxon>
        <taxon>Embryophyta</taxon>
        <taxon>Tracheophyta</taxon>
        <taxon>Spermatophyta</taxon>
        <taxon>Magnoliopsida</taxon>
        <taxon>eudicotyledons</taxon>
        <taxon>Gunneridae</taxon>
        <taxon>Pentapetalae</taxon>
        <taxon>asterids</taxon>
        <taxon>lamiids</taxon>
        <taxon>Solanales</taxon>
        <taxon>Solanaceae</taxon>
        <taxon>Solanoideae</taxon>
        <taxon>Solaneae</taxon>
        <taxon>Solanum</taxon>
    </lineage>
</organism>
<accession>A0A0V0GU43</accession>
<dbReference type="AlphaFoldDB" id="A0A0V0GU43"/>
<feature type="domain" description="GAG-pre-integrase" evidence="1">
    <location>
        <begin position="8"/>
        <end position="55"/>
    </location>
</feature>
<evidence type="ECO:0000313" key="2">
    <source>
        <dbReference type="EMBL" id="JAP11628.1"/>
    </source>
</evidence>
<dbReference type="EMBL" id="GEDG01031005">
    <property type="protein sequence ID" value="JAP11628.1"/>
    <property type="molecule type" value="Transcribed_RNA"/>
</dbReference>
<feature type="non-terminal residue" evidence="2">
    <location>
        <position position="1"/>
    </location>
</feature>
<proteinExistence type="predicted"/>
<dbReference type="Pfam" id="PF13976">
    <property type="entry name" value="gag_pre-integrs"/>
    <property type="match status" value="1"/>
</dbReference>
<protein>
    <submittedName>
        <fullName evidence="2">Putative ovule protein</fullName>
    </submittedName>
</protein>
<reference evidence="2" key="1">
    <citation type="submission" date="2015-12" db="EMBL/GenBank/DDBJ databases">
        <title>Gene expression during late stages of embryo sac development: a critical building block for successful pollen-pistil interactions.</title>
        <authorList>
            <person name="Liu Y."/>
            <person name="Joly V."/>
            <person name="Sabar M."/>
            <person name="Matton D.P."/>
        </authorList>
    </citation>
    <scope>NUCLEOTIDE SEQUENCE</scope>
</reference>
<name>A0A0V0GU43_SOLCH</name>
<sequence length="68" mass="7923">NEREEFSFDPTEKEQLAYSMKASVTEIWHQRLGHCHLQALLLLKKEDTTRGLPTLVDHSPSWSSLSIW</sequence>